<evidence type="ECO:0000313" key="3">
    <source>
        <dbReference type="Proteomes" id="UP000196005"/>
    </source>
</evidence>
<dbReference type="KEGG" id="suls:Sdiek1_0955"/>
<organism evidence="2 3">
    <name type="scientific">Sulfurospirillum diekertiae</name>
    <dbReference type="NCBI Taxonomy" id="1854492"/>
    <lineage>
        <taxon>Bacteria</taxon>
        <taxon>Pseudomonadati</taxon>
        <taxon>Campylobacterota</taxon>
        <taxon>Epsilonproteobacteria</taxon>
        <taxon>Campylobacterales</taxon>
        <taxon>Sulfurospirillaceae</taxon>
        <taxon>Sulfurospirillum</taxon>
    </lineage>
</organism>
<keyword evidence="1" id="KW-1133">Transmembrane helix</keyword>
<feature type="transmembrane region" description="Helical" evidence="1">
    <location>
        <begin position="43"/>
        <end position="61"/>
    </location>
</feature>
<evidence type="ECO:0000313" key="2">
    <source>
        <dbReference type="EMBL" id="ARU48121.1"/>
    </source>
</evidence>
<dbReference type="RefSeq" id="WP_087438123.1">
    <property type="nucleotide sequence ID" value="NZ_CP021416.1"/>
</dbReference>
<accession>A0A1Y0HJ47</accession>
<dbReference type="EMBL" id="CP021416">
    <property type="protein sequence ID" value="ARU48121.1"/>
    <property type="molecule type" value="Genomic_DNA"/>
</dbReference>
<keyword evidence="1" id="KW-0472">Membrane</keyword>
<gene>
    <name evidence="2" type="ORF">Sdiek1_0955</name>
</gene>
<sequence>MSSYILLKHNHENNTTTTAQTVSPTEEGVRIPLGDSNLFTSDLLIMGCVIACIALALYLWIRPLCLEIKSVEQKLFARDVAEEVCKKMKDEL</sequence>
<dbReference type="OrthoDB" id="9900379at2"/>
<keyword evidence="3" id="KW-1185">Reference proteome</keyword>
<name>A0A1Y0HJ47_9BACT</name>
<evidence type="ECO:0000256" key="1">
    <source>
        <dbReference type="SAM" id="Phobius"/>
    </source>
</evidence>
<dbReference type="AlphaFoldDB" id="A0A1Y0HJ47"/>
<reference evidence="3" key="1">
    <citation type="submission" date="2017-05" db="EMBL/GenBank/DDBJ databases">
        <title>Dechlorination kinetics govern the competition between two new strains of the genus Sulfurospirillum.</title>
        <authorList>
            <person name="Buttet G.F."/>
            <person name="Murray A.M."/>
            <person name="Goris T."/>
            <person name="Burion M."/>
            <person name="Lin B."/>
            <person name="Rolle M."/>
            <person name="Maillard J."/>
        </authorList>
    </citation>
    <scope>NUCLEOTIDE SEQUENCE [LARGE SCALE GENOMIC DNA]</scope>
    <source>
        <strain evidence="3">SL2-1</strain>
    </source>
</reference>
<dbReference type="Proteomes" id="UP000196005">
    <property type="component" value="Chromosome"/>
</dbReference>
<proteinExistence type="predicted"/>
<protein>
    <submittedName>
        <fullName evidence="2">Uncharacterized protein</fullName>
    </submittedName>
</protein>
<keyword evidence="1" id="KW-0812">Transmembrane</keyword>